<name>A0A8H8CJ02_PSICU</name>
<comment type="subcellular location">
    <subcellularLocation>
        <location evidence="1">Nucleus</location>
    </subcellularLocation>
</comment>
<dbReference type="GO" id="GO:0003994">
    <property type="term" value="F:aconitate hydratase activity"/>
    <property type="evidence" value="ECO:0007669"/>
    <property type="project" value="TreeGrafter"/>
</dbReference>
<keyword evidence="1" id="KW-0227">DNA damage</keyword>
<dbReference type="GO" id="GO:0006289">
    <property type="term" value="P:nucleotide-excision repair"/>
    <property type="evidence" value="ECO:0007669"/>
    <property type="project" value="InterPro"/>
</dbReference>
<organism evidence="2">
    <name type="scientific">Psilocybe cubensis</name>
    <name type="common">Psychedelic mushroom</name>
    <name type="synonym">Stropharia cubensis</name>
    <dbReference type="NCBI Taxonomy" id="181762"/>
    <lineage>
        <taxon>Eukaryota</taxon>
        <taxon>Fungi</taxon>
        <taxon>Dikarya</taxon>
        <taxon>Basidiomycota</taxon>
        <taxon>Agaricomycotina</taxon>
        <taxon>Agaricomycetes</taxon>
        <taxon>Agaricomycetidae</taxon>
        <taxon>Agaricales</taxon>
        <taxon>Agaricineae</taxon>
        <taxon>Strophariaceae</taxon>
        <taxon>Psilocybe</taxon>
    </lineage>
</organism>
<comment type="function">
    <text evidence="1">In NER, TFIIH acts by opening DNA around the lesion to allow the excision of the damaged oligonucleotide and its replacement by a new DNA fragment. In transcription, TFIIH has an essential role in transcription initiation. When the pre-initiation complex (PIC) has been established, TFIIH is required for promoter opening and promoter escape.</text>
</comment>
<protein>
    <recommendedName>
        <fullName evidence="1">General transcription and DNA repair factor IIH subunit TFB5</fullName>
    </recommendedName>
</protein>
<evidence type="ECO:0000256" key="1">
    <source>
        <dbReference type="RuleBase" id="RU368032"/>
    </source>
</evidence>
<dbReference type="GO" id="GO:0005739">
    <property type="term" value="C:mitochondrion"/>
    <property type="evidence" value="ECO:0007669"/>
    <property type="project" value="TreeGrafter"/>
</dbReference>
<dbReference type="Pfam" id="PF06331">
    <property type="entry name" value="Tfb5"/>
    <property type="match status" value="1"/>
</dbReference>
<dbReference type="InterPro" id="IPR009400">
    <property type="entry name" value="TFIIH_TTDA/Tfb5"/>
</dbReference>
<sequence>MNERESFIIEDLDESHLVIKAEQEYRVRKELEAENYAFPGGLMIGTDSHTYEDMSRSAALLKEAKDAGLELKSKFTGTPDQSKFVLPSPVTDRLRLSRTSEELSLPTLADLASDNGTDRTLRRAKPTLNSTLVAKHADGSVDEIPLAHSFNEGQIEWFKAGSALNLMAAKAKAAGSA</sequence>
<evidence type="ECO:0000313" key="2">
    <source>
        <dbReference type="EMBL" id="KAG5167241.1"/>
    </source>
</evidence>
<proteinExistence type="inferred from homology"/>
<dbReference type="InterPro" id="IPR035935">
    <property type="entry name" value="TFB5-like_sf"/>
</dbReference>
<dbReference type="PANTHER" id="PTHR43160:SF3">
    <property type="entry name" value="ACONITATE HYDRATASE, MITOCHONDRIAL"/>
    <property type="match status" value="1"/>
</dbReference>
<dbReference type="InterPro" id="IPR015928">
    <property type="entry name" value="Aconitase/3IPM_dehydase_swvl"/>
</dbReference>
<dbReference type="PANTHER" id="PTHR43160">
    <property type="entry name" value="ACONITATE HYDRATASE B"/>
    <property type="match status" value="1"/>
</dbReference>
<dbReference type="GO" id="GO:0006099">
    <property type="term" value="P:tricarboxylic acid cycle"/>
    <property type="evidence" value="ECO:0007669"/>
    <property type="project" value="TreeGrafter"/>
</dbReference>
<dbReference type="GO" id="GO:0000439">
    <property type="term" value="C:transcription factor TFIIH core complex"/>
    <property type="evidence" value="ECO:0007669"/>
    <property type="project" value="UniProtKB-UniRule"/>
</dbReference>
<dbReference type="GO" id="GO:0006367">
    <property type="term" value="P:transcription initiation at RNA polymerase II promoter"/>
    <property type="evidence" value="ECO:0007669"/>
    <property type="project" value="UniProtKB-UniRule"/>
</dbReference>
<comment type="similarity">
    <text evidence="1">Belongs to the TFB5 family.</text>
</comment>
<keyword evidence="1" id="KW-0804">Transcription</keyword>
<dbReference type="SUPFAM" id="SSF142897">
    <property type="entry name" value="TFB5-like"/>
    <property type="match status" value="1"/>
</dbReference>
<gene>
    <name evidence="2" type="ORF">JR316_007586</name>
</gene>
<comment type="subunit">
    <text evidence="1">Component of the 7-subunit TFIIH core complex.</text>
</comment>
<accession>A0A8H8CJ02</accession>
<dbReference type="OrthoDB" id="354at2759"/>
<dbReference type="GO" id="GO:0005829">
    <property type="term" value="C:cytosol"/>
    <property type="evidence" value="ECO:0007669"/>
    <property type="project" value="TreeGrafter"/>
</dbReference>
<dbReference type="EMBL" id="JAFIQS010000007">
    <property type="protein sequence ID" value="KAG5167241.1"/>
    <property type="molecule type" value="Genomic_DNA"/>
</dbReference>
<keyword evidence="1" id="KW-0234">DNA repair</keyword>
<keyword evidence="1" id="KW-0539">Nucleus</keyword>
<dbReference type="InterPro" id="IPR050926">
    <property type="entry name" value="Aconitase/IPM_isomerase"/>
</dbReference>
<keyword evidence="1" id="KW-0805">Transcription regulation</keyword>
<dbReference type="GO" id="GO:0051539">
    <property type="term" value="F:4 iron, 4 sulfur cluster binding"/>
    <property type="evidence" value="ECO:0007669"/>
    <property type="project" value="TreeGrafter"/>
</dbReference>
<dbReference type="Gene3D" id="3.20.19.10">
    <property type="entry name" value="Aconitase, domain 4"/>
    <property type="match status" value="1"/>
</dbReference>
<dbReference type="Gene3D" id="3.30.70.1220">
    <property type="entry name" value="TFB5-like"/>
    <property type="match status" value="1"/>
</dbReference>
<reference evidence="2" key="1">
    <citation type="submission" date="2021-02" db="EMBL/GenBank/DDBJ databases">
        <title>Psilocybe cubensis genome.</title>
        <authorList>
            <person name="Mckernan K.J."/>
            <person name="Crawford S."/>
            <person name="Trippe A."/>
            <person name="Kane L.T."/>
            <person name="Mclaughlin S."/>
        </authorList>
    </citation>
    <scope>NUCLEOTIDE SEQUENCE [LARGE SCALE GENOMIC DNA]</scope>
    <source>
        <strain evidence="2">MGC-MH-2018</strain>
    </source>
</reference>
<dbReference type="AlphaFoldDB" id="A0A8H8CJ02"/>
<comment type="caution">
    <text evidence="2">The sequence shown here is derived from an EMBL/GenBank/DDBJ whole genome shotgun (WGS) entry which is preliminary data.</text>
</comment>